<comment type="caution">
    <text evidence="2">The sequence shown here is derived from an EMBL/GenBank/DDBJ whole genome shotgun (WGS) entry which is preliminary data.</text>
</comment>
<organism evidence="2 3">
    <name type="scientific">Babesia gibsoni</name>
    <dbReference type="NCBI Taxonomy" id="33632"/>
    <lineage>
        <taxon>Eukaryota</taxon>
        <taxon>Sar</taxon>
        <taxon>Alveolata</taxon>
        <taxon>Apicomplexa</taxon>
        <taxon>Aconoidasida</taxon>
        <taxon>Piroplasmida</taxon>
        <taxon>Babesiidae</taxon>
        <taxon>Babesia</taxon>
    </lineage>
</organism>
<gene>
    <name evidence="2" type="ORF">BgAZ_200510</name>
</gene>
<evidence type="ECO:0000313" key="3">
    <source>
        <dbReference type="Proteomes" id="UP001230268"/>
    </source>
</evidence>
<reference evidence="2" key="1">
    <citation type="submission" date="2023-08" db="EMBL/GenBank/DDBJ databases">
        <title>Draft sequence of the Babesia gibsoni genome.</title>
        <authorList>
            <person name="Yamagishi J.Y."/>
            <person name="Xuan X.X."/>
        </authorList>
    </citation>
    <scope>NUCLEOTIDE SEQUENCE</scope>
    <source>
        <strain evidence="2">Azabu</strain>
    </source>
</reference>
<evidence type="ECO:0000256" key="1">
    <source>
        <dbReference type="SAM" id="MobiDB-lite"/>
    </source>
</evidence>
<dbReference type="EMBL" id="JAVEPI010000002">
    <property type="protein sequence ID" value="KAK1443175.1"/>
    <property type="molecule type" value="Genomic_DNA"/>
</dbReference>
<keyword evidence="3" id="KW-1185">Reference proteome</keyword>
<protein>
    <submittedName>
        <fullName evidence="2">Uncharacterized protein</fullName>
    </submittedName>
</protein>
<sequence length="455" mass="49988">MKITTQHCLRALSHLTKCSCSSKRSQFICFNAFWSHESLLLGGSRPAAPTAKKCAYLPGRRLSTVALEGNKDHEQAIASAEDESILASKPNSPSHPEGRPSSIDSFLSTCKEAEEQMVFDRPKYRKIVRDHLNALGALKFTDVLTKLDCLHISQGSAQSDKPQNTEELLETINGLSVACYVEATTGLGISTNIVLGYIDALQSGLLQLLQGGMEGVKSITLASTLVNCESIDSQDIFDELSRALSLLLLAACEGGLGADILKTTEQLLYGKLSEAFLEAATGSCINSLALMSALAIGSEEREAEKRTTALVRALEAMSGKEMTMSPRDLFYCKLWVTCLNAKHRGFINTLPRFAASFVNNVVMLEHIAETESITGDTATLLYSRLVNDNHQAELDSITLEPFVFSVISYDKKELYTAEVPENYFDASNKSHRREWLKWRSTVAELNGWKTVDVQL</sequence>
<feature type="region of interest" description="Disordered" evidence="1">
    <location>
        <begin position="79"/>
        <end position="103"/>
    </location>
</feature>
<evidence type="ECO:0000313" key="2">
    <source>
        <dbReference type="EMBL" id="KAK1443175.1"/>
    </source>
</evidence>
<dbReference type="Proteomes" id="UP001230268">
    <property type="component" value="Unassembled WGS sequence"/>
</dbReference>
<proteinExistence type="predicted"/>
<name>A0AAD8P963_BABGI</name>
<dbReference type="AlphaFoldDB" id="A0AAD8P963"/>
<accession>A0AAD8P963</accession>